<dbReference type="AlphaFoldDB" id="A0A087UJI1"/>
<proteinExistence type="predicted"/>
<reference evidence="1 2" key="1">
    <citation type="submission" date="2013-11" db="EMBL/GenBank/DDBJ databases">
        <title>Genome sequencing of Stegodyphus mimosarum.</title>
        <authorList>
            <person name="Bechsgaard J."/>
        </authorList>
    </citation>
    <scope>NUCLEOTIDE SEQUENCE [LARGE SCALE GENOMIC DNA]</scope>
</reference>
<organism evidence="1 2">
    <name type="scientific">Stegodyphus mimosarum</name>
    <name type="common">African social velvet spider</name>
    <dbReference type="NCBI Taxonomy" id="407821"/>
    <lineage>
        <taxon>Eukaryota</taxon>
        <taxon>Metazoa</taxon>
        <taxon>Ecdysozoa</taxon>
        <taxon>Arthropoda</taxon>
        <taxon>Chelicerata</taxon>
        <taxon>Arachnida</taxon>
        <taxon>Araneae</taxon>
        <taxon>Araneomorphae</taxon>
        <taxon>Entelegynae</taxon>
        <taxon>Eresoidea</taxon>
        <taxon>Eresidae</taxon>
        <taxon>Stegodyphus</taxon>
    </lineage>
</organism>
<dbReference type="EMBL" id="KK120096">
    <property type="protein sequence ID" value="KFM77520.1"/>
    <property type="molecule type" value="Genomic_DNA"/>
</dbReference>
<feature type="non-terminal residue" evidence="1">
    <location>
        <position position="136"/>
    </location>
</feature>
<protein>
    <submittedName>
        <fullName evidence="1">F-box only protein 9</fullName>
    </submittedName>
</protein>
<evidence type="ECO:0000313" key="1">
    <source>
        <dbReference type="EMBL" id="KFM77520.1"/>
    </source>
</evidence>
<gene>
    <name evidence="1" type="ORF">X975_24807</name>
</gene>
<dbReference type="STRING" id="407821.A0A087UJI1"/>
<evidence type="ECO:0000313" key="2">
    <source>
        <dbReference type="Proteomes" id="UP000054359"/>
    </source>
</evidence>
<accession>A0A087UJI1</accession>
<sequence length="136" mass="16187">MMTTPDDPYQSLPKLRYRKSKHQNVMCGRYKLVGSTVMAVVKRSKVESTAPPPSNYYRFRRQKIPKETDDQTFHLELEIRNFKKRFNCQLTWNRYSIHMVYKNGQETVTDFDLVPSNFPCFWFSRVKSFTAESESP</sequence>
<dbReference type="OrthoDB" id="2117972at2759"/>
<keyword evidence="2" id="KW-1185">Reference proteome</keyword>
<name>A0A087UJI1_STEMI</name>
<dbReference type="Proteomes" id="UP000054359">
    <property type="component" value="Unassembled WGS sequence"/>
</dbReference>
<dbReference type="OMA" id="FHLELEI"/>